<organism evidence="1 2">
    <name type="scientific">Solanum verrucosum</name>
    <dbReference type="NCBI Taxonomy" id="315347"/>
    <lineage>
        <taxon>Eukaryota</taxon>
        <taxon>Viridiplantae</taxon>
        <taxon>Streptophyta</taxon>
        <taxon>Embryophyta</taxon>
        <taxon>Tracheophyta</taxon>
        <taxon>Spermatophyta</taxon>
        <taxon>Magnoliopsida</taxon>
        <taxon>eudicotyledons</taxon>
        <taxon>Gunneridae</taxon>
        <taxon>Pentapetalae</taxon>
        <taxon>asterids</taxon>
        <taxon>lamiids</taxon>
        <taxon>Solanales</taxon>
        <taxon>Solanaceae</taxon>
        <taxon>Solanoideae</taxon>
        <taxon>Solaneae</taxon>
        <taxon>Solanum</taxon>
    </lineage>
</organism>
<dbReference type="Proteomes" id="UP001234989">
    <property type="component" value="Chromosome 12"/>
</dbReference>
<proteinExistence type="predicted"/>
<dbReference type="EMBL" id="CP133623">
    <property type="protein sequence ID" value="WMV58687.1"/>
    <property type="molecule type" value="Genomic_DNA"/>
</dbReference>
<sequence length="12" mass="1347">MDSQSILQVRGL</sequence>
<keyword evidence="2" id="KW-1185">Reference proteome</keyword>
<reference evidence="1" key="1">
    <citation type="submission" date="2023-08" db="EMBL/GenBank/DDBJ databases">
        <title>A de novo genome assembly of Solanum verrucosum Schlechtendal, a Mexican diploid species geographically isolated from the other diploid A-genome species in potato relatives.</title>
        <authorList>
            <person name="Hosaka K."/>
        </authorList>
    </citation>
    <scope>NUCLEOTIDE SEQUENCE</scope>
    <source>
        <tissue evidence="1">Young leaves</tissue>
    </source>
</reference>
<protein>
    <submittedName>
        <fullName evidence="1">Uncharacterized protein</fullName>
    </submittedName>
</protein>
<gene>
    <name evidence="1" type="ORF">MTR67_052072</name>
</gene>
<name>A0AAF0V5J7_SOLVR</name>
<evidence type="ECO:0000313" key="1">
    <source>
        <dbReference type="EMBL" id="WMV58687.1"/>
    </source>
</evidence>
<accession>A0AAF0V5J7</accession>
<evidence type="ECO:0000313" key="2">
    <source>
        <dbReference type="Proteomes" id="UP001234989"/>
    </source>
</evidence>